<dbReference type="EC" id="1.2.1.5" evidence="5"/>
<keyword evidence="6" id="KW-1185">Reference proteome</keyword>
<sequence>MARVLTASDYAVIARRIALPSQAFINGAFVPSVSGETFVTTNPATGEVLTEISACDARDVNLAVASAKAAFEDGRWHRRSPGERKAVLLKFADLLEQNAHELAVMESLDSGKPIRECQATDVPEAIHTIRWHAELIDKIYDSTAPVGPGALSLVVREPIGVVGLVLPWNFPLLMLAWKIGPSLAAGCPVIVKPAKETTLTALRVAELAHEAGVPAGVFHVLPGGGREVGEPLGRHMDVSMVSFTGSTDTGRLFLKYAAESNLKRIVLECGGKNPAVVMNDIDNIDIVAQHIVNGAFWNMGENCSASSRLIVHADVKDELLARIGVHMREWKMGNPLDPEHRLGSLVSESHFRKVRSYLEQAGAENLRVAFGGGTQAGNFVEPTVVDGVGQDSRLFREEIFGPILSVTTFTSTAQAIALANDSVYGLAASVYTSNLNHAIRLSRQIRAGVVTRELLWRRGHHHAFRRLQGVGLRRTRQVGVGARPVHGNQDHLDRRAGAGRCRLRGAKSRFCLAPLRPRG</sequence>
<dbReference type="InterPro" id="IPR015590">
    <property type="entry name" value="Aldehyde_DH_dom"/>
</dbReference>
<feature type="active site" evidence="2">
    <location>
        <position position="268"/>
    </location>
</feature>
<proteinExistence type="inferred from homology"/>
<comment type="caution">
    <text evidence="5">The sequence shown here is derived from an EMBL/GenBank/DDBJ whole genome shotgun (WGS) entry which is preliminary data.</text>
</comment>
<dbReference type="PROSITE" id="PS00687">
    <property type="entry name" value="ALDEHYDE_DEHYDR_GLU"/>
    <property type="match status" value="1"/>
</dbReference>
<evidence type="ECO:0000313" key="5">
    <source>
        <dbReference type="EMBL" id="CAG2139247.1"/>
    </source>
</evidence>
<dbReference type="InterPro" id="IPR016161">
    <property type="entry name" value="Ald_DH/histidinol_DH"/>
</dbReference>
<dbReference type="InterPro" id="IPR016160">
    <property type="entry name" value="Ald_DH_CS_CYS"/>
</dbReference>
<name>A0ABN7PY74_9BURK</name>
<dbReference type="PROSITE" id="PS00070">
    <property type="entry name" value="ALDEHYDE_DEHYDR_CYS"/>
    <property type="match status" value="1"/>
</dbReference>
<protein>
    <submittedName>
        <fullName evidence="5">NADP/NAD-dependent aldehyde dehydrogenase PuuC</fullName>
        <ecNumber evidence="5">1.2.1.5</ecNumber>
    </submittedName>
</protein>
<dbReference type="InterPro" id="IPR029510">
    <property type="entry name" value="Ald_DH_CS_GLU"/>
</dbReference>
<accession>A0ABN7PY74</accession>
<dbReference type="Proteomes" id="UP000672657">
    <property type="component" value="Unassembled WGS sequence"/>
</dbReference>
<evidence type="ECO:0000256" key="1">
    <source>
        <dbReference type="ARBA" id="ARBA00023002"/>
    </source>
</evidence>
<evidence type="ECO:0000256" key="3">
    <source>
        <dbReference type="RuleBase" id="RU003345"/>
    </source>
</evidence>
<dbReference type="PANTHER" id="PTHR11699">
    <property type="entry name" value="ALDEHYDE DEHYDROGENASE-RELATED"/>
    <property type="match status" value="1"/>
</dbReference>
<dbReference type="Pfam" id="PF00171">
    <property type="entry name" value="Aldedh"/>
    <property type="match status" value="1"/>
</dbReference>
<evidence type="ECO:0000313" key="6">
    <source>
        <dbReference type="Proteomes" id="UP000672657"/>
    </source>
</evidence>
<gene>
    <name evidence="5" type="primary">puuC_1</name>
    <name evidence="5" type="ORF">LMG26411_01678</name>
</gene>
<dbReference type="GO" id="GO:0004030">
    <property type="term" value="F:aldehyde dehydrogenase [NAD(P)+] activity"/>
    <property type="evidence" value="ECO:0007669"/>
    <property type="project" value="UniProtKB-EC"/>
</dbReference>
<dbReference type="Gene3D" id="3.40.605.10">
    <property type="entry name" value="Aldehyde Dehydrogenase, Chain A, domain 1"/>
    <property type="match status" value="1"/>
</dbReference>
<keyword evidence="1 3" id="KW-0560">Oxidoreductase</keyword>
<comment type="similarity">
    <text evidence="3">Belongs to the aldehyde dehydrogenase family.</text>
</comment>
<dbReference type="SUPFAM" id="SSF53720">
    <property type="entry name" value="ALDH-like"/>
    <property type="match status" value="1"/>
</dbReference>
<evidence type="ECO:0000256" key="2">
    <source>
        <dbReference type="PROSITE-ProRule" id="PRU10007"/>
    </source>
</evidence>
<dbReference type="InterPro" id="IPR016162">
    <property type="entry name" value="Ald_DH_N"/>
</dbReference>
<reference evidence="5 6" key="1">
    <citation type="submission" date="2021-03" db="EMBL/GenBank/DDBJ databases">
        <authorList>
            <person name="Peeters C."/>
        </authorList>
    </citation>
    <scope>NUCLEOTIDE SEQUENCE [LARGE SCALE GENOMIC DNA]</scope>
    <source>
        <strain evidence="5 6">LMG 26411</strain>
    </source>
</reference>
<organism evidence="5 6">
    <name type="scientific">Cupriavidus numazuensis</name>
    <dbReference type="NCBI Taxonomy" id="221992"/>
    <lineage>
        <taxon>Bacteria</taxon>
        <taxon>Pseudomonadati</taxon>
        <taxon>Pseudomonadota</taxon>
        <taxon>Betaproteobacteria</taxon>
        <taxon>Burkholderiales</taxon>
        <taxon>Burkholderiaceae</taxon>
        <taxon>Cupriavidus</taxon>
    </lineage>
</organism>
<dbReference type="CDD" id="cd07112">
    <property type="entry name" value="ALDH_GABALDH-PuuC"/>
    <property type="match status" value="1"/>
</dbReference>
<dbReference type="Gene3D" id="3.40.309.10">
    <property type="entry name" value="Aldehyde Dehydrogenase, Chain A, domain 2"/>
    <property type="match status" value="1"/>
</dbReference>
<dbReference type="InterPro" id="IPR016163">
    <property type="entry name" value="Ald_DH_C"/>
</dbReference>
<feature type="domain" description="Aldehyde dehydrogenase" evidence="4">
    <location>
        <begin position="30"/>
        <end position="451"/>
    </location>
</feature>
<evidence type="ECO:0000259" key="4">
    <source>
        <dbReference type="Pfam" id="PF00171"/>
    </source>
</evidence>
<dbReference type="EMBL" id="CAJPVI010000008">
    <property type="protein sequence ID" value="CAG2139247.1"/>
    <property type="molecule type" value="Genomic_DNA"/>
</dbReference>